<dbReference type="InterPro" id="IPR029068">
    <property type="entry name" value="Glyas_Bleomycin-R_OHBP_Dase"/>
</dbReference>
<dbReference type="NCBIfam" id="NF041414">
    <property type="entry name" value="ArsI_CadI_VOC"/>
    <property type="match status" value="1"/>
</dbReference>
<dbReference type="InterPro" id="IPR049789">
    <property type="entry name" value="ArsI/CadI-like"/>
</dbReference>
<dbReference type="Proteomes" id="UP000003022">
    <property type="component" value="Unassembled WGS sequence"/>
</dbReference>
<dbReference type="InterPro" id="IPR052393">
    <property type="entry name" value="Cadmium-induced_rsp"/>
</dbReference>
<dbReference type="PANTHER" id="PTHR41294:SF1">
    <property type="entry name" value="CADMIUM-INDUCED PROTEIN CADI"/>
    <property type="match status" value="1"/>
</dbReference>
<keyword evidence="3" id="KW-1185">Reference proteome</keyword>
<dbReference type="InterPro" id="IPR037523">
    <property type="entry name" value="VOC_core"/>
</dbReference>
<dbReference type="STRING" id="996637.SGM_4106"/>
<accession>F3NMA3</accession>
<dbReference type="GO" id="GO:0016829">
    <property type="term" value="F:lyase activity"/>
    <property type="evidence" value="ECO:0007669"/>
    <property type="project" value="UniProtKB-KW"/>
</dbReference>
<name>F3NMA3_9ACTN</name>
<gene>
    <name evidence="2" type="ORF">SGM_4106</name>
</gene>
<protein>
    <submittedName>
        <fullName evidence="2">Lactoylglutathione lyase</fullName>
    </submittedName>
</protein>
<comment type="caution">
    <text evidence="2">The sequence shown here is derived from an EMBL/GenBank/DDBJ whole genome shotgun (WGS) entry which is preliminary data.</text>
</comment>
<dbReference type="PROSITE" id="PS51819">
    <property type="entry name" value="VOC"/>
    <property type="match status" value="1"/>
</dbReference>
<dbReference type="Pfam" id="PF00903">
    <property type="entry name" value="Glyoxalase"/>
    <property type="match status" value="1"/>
</dbReference>
<dbReference type="AlphaFoldDB" id="F3NMA3"/>
<dbReference type="SUPFAM" id="SSF54593">
    <property type="entry name" value="Glyoxalase/Bleomycin resistance protein/Dihydroxybiphenyl dioxygenase"/>
    <property type="match status" value="1"/>
</dbReference>
<dbReference type="eggNOG" id="COG0346">
    <property type="taxonomic scope" value="Bacteria"/>
</dbReference>
<feature type="domain" description="VOC" evidence="1">
    <location>
        <begin position="129"/>
        <end position="245"/>
    </location>
</feature>
<dbReference type="InterPro" id="IPR004360">
    <property type="entry name" value="Glyas_Fos-R_dOase_dom"/>
</dbReference>
<keyword evidence="2" id="KW-0456">Lyase</keyword>
<dbReference type="Gene3D" id="3.10.180.10">
    <property type="entry name" value="2,3-Dihydroxybiphenyl 1,2-Dioxygenase, domain 1"/>
    <property type="match status" value="1"/>
</dbReference>
<reference evidence="2 3" key="1">
    <citation type="journal article" date="2011" name="J. Bacteriol.">
        <title>Draft genome sequence of the marine bacterium Streptomyces griseoaurantiacus M045, which produces novel manumycin-type antibiotics with a pABA core component.</title>
        <authorList>
            <person name="Li F."/>
            <person name="Jiang P."/>
            <person name="Zheng H."/>
            <person name="Wang S."/>
            <person name="Zhao G."/>
            <person name="Qin S."/>
            <person name="Liu Z."/>
        </authorList>
    </citation>
    <scope>NUCLEOTIDE SEQUENCE [LARGE SCALE GENOMIC DNA]</scope>
    <source>
        <strain evidence="2 3">M045</strain>
    </source>
</reference>
<dbReference type="PANTHER" id="PTHR41294">
    <property type="entry name" value="CADMIUM-INDUCED PROTEIN CADI"/>
    <property type="match status" value="1"/>
</dbReference>
<evidence type="ECO:0000313" key="3">
    <source>
        <dbReference type="Proteomes" id="UP000003022"/>
    </source>
</evidence>
<sequence length="283" mass="30260">MDPGAAPLAVDQARLPQQLQVVRDRRLGQLEGRGQVADAHLAARPGGDHRQQAQPHGIAQRLEHLRQLHGLALSQGSGQQPGAARFGVVTLVEDHPLLFRHNSMLTFFDPVRNLVLTDVNPTGGEPVMSRAQLALRVSDLEASITFYSKLFGTEPAKRREGYANFALTEPPLKLVLIEGAPGEETRLDHLGVEVDSTDQVGAATARLKDAGLATFEENDTSCCYALQDKVWVHGPGKEPWEVYVVKADADTLGKSAAPDATGDGCCTSRTTEETPAAAGCACG</sequence>
<proteinExistence type="predicted"/>
<evidence type="ECO:0000259" key="1">
    <source>
        <dbReference type="PROSITE" id="PS51819"/>
    </source>
</evidence>
<dbReference type="GO" id="GO:0046686">
    <property type="term" value="P:response to cadmium ion"/>
    <property type="evidence" value="ECO:0007669"/>
    <property type="project" value="TreeGrafter"/>
</dbReference>
<evidence type="ECO:0000313" key="2">
    <source>
        <dbReference type="EMBL" id="EGG45401.1"/>
    </source>
</evidence>
<dbReference type="EMBL" id="AEYX01000040">
    <property type="protein sequence ID" value="EGG45401.1"/>
    <property type="molecule type" value="Genomic_DNA"/>
</dbReference>
<organism evidence="2 3">
    <name type="scientific">Streptomyces griseoaurantiacus M045</name>
    <dbReference type="NCBI Taxonomy" id="996637"/>
    <lineage>
        <taxon>Bacteria</taxon>
        <taxon>Bacillati</taxon>
        <taxon>Actinomycetota</taxon>
        <taxon>Actinomycetes</taxon>
        <taxon>Kitasatosporales</taxon>
        <taxon>Streptomycetaceae</taxon>
        <taxon>Streptomyces</taxon>
        <taxon>Streptomyces aurantiacus group</taxon>
    </lineage>
</organism>